<dbReference type="EMBL" id="BNCO01000010">
    <property type="protein sequence ID" value="GIL51160.1"/>
    <property type="molecule type" value="Genomic_DNA"/>
</dbReference>
<dbReference type="AlphaFoldDB" id="A0A8J4AZR2"/>
<evidence type="ECO:0000259" key="1">
    <source>
        <dbReference type="PROSITE" id="PS51671"/>
    </source>
</evidence>
<feature type="domain" description="ACT" evidence="1">
    <location>
        <begin position="84"/>
        <end position="163"/>
    </location>
</feature>
<dbReference type="CDD" id="cd04873">
    <property type="entry name" value="ACT_UUR-ACR-like"/>
    <property type="match status" value="1"/>
</dbReference>
<comment type="caution">
    <text evidence="2">The sequence shown here is derived from an EMBL/GenBank/DDBJ whole genome shotgun (WGS) entry which is preliminary data.</text>
</comment>
<proteinExistence type="predicted"/>
<accession>A0A8J4AZR2</accession>
<reference evidence="2" key="1">
    <citation type="journal article" date="2021" name="Proc. Natl. Acad. Sci. U.S.A.">
        <title>Three genomes in the algal genus Volvox reveal the fate of a haploid sex-determining region after a transition to homothallism.</title>
        <authorList>
            <person name="Yamamoto K."/>
            <person name="Hamaji T."/>
            <person name="Kawai-Toyooka H."/>
            <person name="Matsuzaki R."/>
            <person name="Takahashi F."/>
            <person name="Nishimura Y."/>
            <person name="Kawachi M."/>
            <person name="Noguchi H."/>
            <person name="Minakuchi Y."/>
            <person name="Umen J.G."/>
            <person name="Toyoda A."/>
            <person name="Nozaki H."/>
        </authorList>
    </citation>
    <scope>NUCLEOTIDE SEQUENCE</scope>
    <source>
        <strain evidence="2">NIES-3780</strain>
    </source>
</reference>
<gene>
    <name evidence="2" type="ORF">Vafri_7229</name>
</gene>
<keyword evidence="3" id="KW-1185">Reference proteome</keyword>
<sequence>MLTRALERKCVQAYIKSCRACRICCPVFPHKTTTCRRMLVAAGAASERAISLPYPTKPDLEERLSECQISIVEVDNKAHPQYTMLTVQGPDTPGLLRVLAWVLNGMTVRVQHALLETTPDDMTRDSLWVTDFRGQKLTDSSAESLRSRLEDFLIVCGTEVAVTNDEWQCGAIEVSNTVHPELTQVIVRGEPSAHKPGFLLELTTALTGVGASIVAGAIQGGPDAPLPESAVADPDYDFKQGRFFKFMLRGPTGSKMNADQVVSLIFILRLLEGKGAMPTVAPNMDAVLREAAYGVSGVSSRCG</sequence>
<evidence type="ECO:0000313" key="3">
    <source>
        <dbReference type="Proteomes" id="UP000747399"/>
    </source>
</evidence>
<organism evidence="2 3">
    <name type="scientific">Volvox africanus</name>
    <dbReference type="NCBI Taxonomy" id="51714"/>
    <lineage>
        <taxon>Eukaryota</taxon>
        <taxon>Viridiplantae</taxon>
        <taxon>Chlorophyta</taxon>
        <taxon>core chlorophytes</taxon>
        <taxon>Chlorophyceae</taxon>
        <taxon>CS clade</taxon>
        <taxon>Chlamydomonadales</taxon>
        <taxon>Volvocaceae</taxon>
        <taxon>Volvox</taxon>
    </lineage>
</organism>
<dbReference type="PROSITE" id="PS51671">
    <property type="entry name" value="ACT"/>
    <property type="match status" value="1"/>
</dbReference>
<protein>
    <recommendedName>
        <fullName evidence="1">ACT domain-containing protein</fullName>
    </recommendedName>
</protein>
<evidence type="ECO:0000313" key="2">
    <source>
        <dbReference type="EMBL" id="GIL51160.1"/>
    </source>
</evidence>
<name>A0A8J4AZR2_9CHLO</name>
<dbReference type="Proteomes" id="UP000747399">
    <property type="component" value="Unassembled WGS sequence"/>
</dbReference>
<dbReference type="InterPro" id="IPR002912">
    <property type="entry name" value="ACT_dom"/>
</dbReference>